<sequence>MWIKGSLMRIKCLLRSFCQLNDRFQTWLRNIQAAVKIRQLHLLATDLLFSGIQSRFMICQFVALIGDCVFRSLEPLINRSGFGLFRFRVIEGSEIPVDFGVEQFAAFLLAIN</sequence>
<dbReference type="Proteomes" id="UP000317933">
    <property type="component" value="Unassembled WGS sequence"/>
</dbReference>
<evidence type="ECO:0000313" key="1">
    <source>
        <dbReference type="EMBL" id="TPG76301.1"/>
    </source>
</evidence>
<dbReference type="AlphaFoldDB" id="A0A502HNR6"/>
<comment type="caution">
    <text evidence="1">The sequence shown here is derived from an EMBL/GenBank/DDBJ whole genome shotgun (WGS) entry which is preliminary data.</text>
</comment>
<accession>A0A502HNR6</accession>
<protein>
    <submittedName>
        <fullName evidence="1">Uncharacterized protein</fullName>
    </submittedName>
</protein>
<evidence type="ECO:0000313" key="2">
    <source>
        <dbReference type="Proteomes" id="UP000317933"/>
    </source>
</evidence>
<proteinExistence type="predicted"/>
<dbReference type="EMBL" id="RCZE01000008">
    <property type="protein sequence ID" value="TPG76301.1"/>
    <property type="molecule type" value="Genomic_DNA"/>
</dbReference>
<organism evidence="1 2">
    <name type="scientific">Pseudomonas arsenicoxydans</name>
    <dbReference type="NCBI Taxonomy" id="702115"/>
    <lineage>
        <taxon>Bacteria</taxon>
        <taxon>Pseudomonadati</taxon>
        <taxon>Pseudomonadota</taxon>
        <taxon>Gammaproteobacteria</taxon>
        <taxon>Pseudomonadales</taxon>
        <taxon>Pseudomonadaceae</taxon>
        <taxon>Pseudomonas</taxon>
    </lineage>
</organism>
<name>A0A502HNR6_9PSED</name>
<reference evidence="1 2" key="1">
    <citation type="journal article" date="2019" name="Environ. Microbiol.">
        <title>Species interactions and distinct microbial communities in high Arctic permafrost affected cryosols are associated with the CH4 and CO2 gas fluxes.</title>
        <authorList>
            <person name="Altshuler I."/>
            <person name="Hamel J."/>
            <person name="Turney S."/>
            <person name="Magnuson E."/>
            <person name="Levesque R."/>
            <person name="Greer C."/>
            <person name="Whyte L.G."/>
        </authorList>
    </citation>
    <scope>NUCLEOTIDE SEQUENCE [LARGE SCALE GENOMIC DNA]</scope>
    <source>
        <strain evidence="1 2">E3</strain>
    </source>
</reference>
<gene>
    <name evidence="1" type="ORF">EAH78_18225</name>
</gene>